<evidence type="ECO:0000313" key="2">
    <source>
        <dbReference type="EMBL" id="KAJ2892396.1"/>
    </source>
</evidence>
<dbReference type="EMBL" id="JAKWBI020000816">
    <property type="protein sequence ID" value="KAJ2892396.1"/>
    <property type="molecule type" value="Genomic_DNA"/>
</dbReference>
<organism evidence="2 3">
    <name type="scientific">Zalerion maritima</name>
    <dbReference type="NCBI Taxonomy" id="339359"/>
    <lineage>
        <taxon>Eukaryota</taxon>
        <taxon>Fungi</taxon>
        <taxon>Dikarya</taxon>
        <taxon>Ascomycota</taxon>
        <taxon>Pezizomycotina</taxon>
        <taxon>Sordariomycetes</taxon>
        <taxon>Lulworthiomycetidae</taxon>
        <taxon>Lulworthiales</taxon>
        <taxon>Lulworthiaceae</taxon>
        <taxon>Zalerion</taxon>
    </lineage>
</organism>
<keyword evidence="3" id="KW-1185">Reference proteome</keyword>
<sequence>MFMLGGHPLKPLNANNTITDDGSATEATGQDSFRPGLAKSSVSSERAANHGSPRDAGCALHHHSGDVDDEGCENSAPDPDRAQSDNDESSDRPPCFCRHHDNSRLDFSGYLDVAEKHFRDDFGHGYWTWSQRHQNWFHGDSPETAERWYPEKWLQKPQDDSAELEVWRSDAAAENIQPIRRMEGSSSEAVVLPPEEVEKLVLY</sequence>
<name>A0AAD5WNF6_9PEZI</name>
<protein>
    <submittedName>
        <fullName evidence="2">Uncharacterized protein</fullName>
    </submittedName>
</protein>
<reference evidence="2" key="1">
    <citation type="submission" date="2022-07" db="EMBL/GenBank/DDBJ databases">
        <title>Draft genome sequence of Zalerion maritima ATCC 34329, a (micro)plastics degrading marine fungus.</title>
        <authorList>
            <person name="Paco A."/>
            <person name="Goncalves M.F.M."/>
            <person name="Rocha-Santos T.A.P."/>
            <person name="Alves A."/>
        </authorList>
    </citation>
    <scope>NUCLEOTIDE SEQUENCE</scope>
    <source>
        <strain evidence="2">ATCC 34329</strain>
    </source>
</reference>
<comment type="caution">
    <text evidence="2">The sequence shown here is derived from an EMBL/GenBank/DDBJ whole genome shotgun (WGS) entry which is preliminary data.</text>
</comment>
<dbReference type="Proteomes" id="UP001201980">
    <property type="component" value="Unassembled WGS sequence"/>
</dbReference>
<evidence type="ECO:0000313" key="3">
    <source>
        <dbReference type="Proteomes" id="UP001201980"/>
    </source>
</evidence>
<proteinExistence type="predicted"/>
<evidence type="ECO:0000256" key="1">
    <source>
        <dbReference type="SAM" id="MobiDB-lite"/>
    </source>
</evidence>
<feature type="region of interest" description="Disordered" evidence="1">
    <location>
        <begin position="1"/>
        <end position="94"/>
    </location>
</feature>
<feature type="compositionally biased region" description="Polar residues" evidence="1">
    <location>
        <begin position="13"/>
        <end position="31"/>
    </location>
</feature>
<dbReference type="AlphaFoldDB" id="A0AAD5WNF6"/>
<gene>
    <name evidence="2" type="ORF">MKZ38_009897</name>
</gene>
<accession>A0AAD5WNF6</accession>